<accession>A0ABW8ART1</accession>
<dbReference type="RefSeq" id="WP_398283423.1">
    <property type="nucleotide sequence ID" value="NZ_JBITLV010000006.1"/>
</dbReference>
<evidence type="ECO:0000313" key="7">
    <source>
        <dbReference type="EMBL" id="MFI7589081.1"/>
    </source>
</evidence>
<dbReference type="InterPro" id="IPR013595">
    <property type="entry name" value="Pept_S33_TAP-like_C"/>
</dbReference>
<evidence type="ECO:0000256" key="2">
    <source>
        <dbReference type="ARBA" id="ARBA00022729"/>
    </source>
</evidence>
<reference evidence="7 8" key="1">
    <citation type="submission" date="2024-10" db="EMBL/GenBank/DDBJ databases">
        <title>The Natural Products Discovery Center: Release of the First 8490 Sequenced Strains for Exploring Actinobacteria Biosynthetic Diversity.</title>
        <authorList>
            <person name="Kalkreuter E."/>
            <person name="Kautsar S.A."/>
            <person name="Yang D."/>
            <person name="Bader C.D."/>
            <person name="Teijaro C.N."/>
            <person name="Fluegel L."/>
            <person name="Davis C.M."/>
            <person name="Simpson J.R."/>
            <person name="Lauterbach L."/>
            <person name="Steele A.D."/>
            <person name="Gui C."/>
            <person name="Meng S."/>
            <person name="Li G."/>
            <person name="Viehrig K."/>
            <person name="Ye F."/>
            <person name="Su P."/>
            <person name="Kiefer A.F."/>
            <person name="Nichols A."/>
            <person name="Cepeda A.J."/>
            <person name="Yan W."/>
            <person name="Fan B."/>
            <person name="Jiang Y."/>
            <person name="Adhikari A."/>
            <person name="Zheng C.-J."/>
            <person name="Schuster L."/>
            <person name="Cowan T.M."/>
            <person name="Smanski M.J."/>
            <person name="Chevrette M.G."/>
            <person name="De Carvalho L.P.S."/>
            <person name="Shen B."/>
        </authorList>
    </citation>
    <scope>NUCLEOTIDE SEQUENCE [LARGE SCALE GENOMIC DNA]</scope>
    <source>
        <strain evidence="7 8">NPDC049639</strain>
    </source>
</reference>
<evidence type="ECO:0000313" key="8">
    <source>
        <dbReference type="Proteomes" id="UP001612915"/>
    </source>
</evidence>
<sequence length="533" mass="57034">MRLRMAAPAAVGALAVGLLVAAPSSPASASGGSTSYEPPPIAWGACVGDLEGSSAECGYLTVPLDYAKPDGTKIKLYVSRKKHTVPDADYQGVMLVNPGGPGGSGIVYSFLGGSVPKKAGAAYDWIGFDPRGVGLSEPSLSCDGTYFGLDRPQYIPYTKKLEQTWLDRSAGYSKDCAKADGAEILGHAKTVDSVNDMDSLRKALGQSQINFYGFSYGSYLGQVYATLHPAQTRRFVLDGVVDPTRVWYQANLDQDVAFDANMDVYWKWLAKYDSVYHLGTSWKKIKAAYYLEYAKLDRKAIDGVGPDELNDVMLSAGYYVYGWEDIGSAFAALINEGDASGIKEMYETPQEPGSDNGFAMYNATQCTDVKWPQSYSTWRRDSWATFAKAPFLTWNNTWYNAPCLTWPAKAGTPVTVNGSKAPPILLIAETKDAATPYSGALKARSLFPKSVLIEGVGGTTHAGSLSGVSCTDDTIADYLLTGKLPARKAGGGSDVQCPPVPQPDPTAVTAAEQKAASGSSRLLAKARQRVFVG</sequence>
<proteinExistence type="inferred from homology"/>
<feature type="signal peptide" evidence="4">
    <location>
        <begin position="1"/>
        <end position="29"/>
    </location>
</feature>
<dbReference type="EMBL" id="JBITLV010000006">
    <property type="protein sequence ID" value="MFI7589081.1"/>
    <property type="molecule type" value="Genomic_DNA"/>
</dbReference>
<dbReference type="Pfam" id="PF08386">
    <property type="entry name" value="Abhydrolase_4"/>
    <property type="match status" value="1"/>
</dbReference>
<keyword evidence="2 4" id="KW-0732">Signal</keyword>
<evidence type="ECO:0000256" key="1">
    <source>
        <dbReference type="ARBA" id="ARBA00010088"/>
    </source>
</evidence>
<comment type="similarity">
    <text evidence="1">Belongs to the peptidase S33 family.</text>
</comment>
<evidence type="ECO:0000259" key="6">
    <source>
        <dbReference type="Pfam" id="PF08386"/>
    </source>
</evidence>
<feature type="domain" description="Peptidase S33 tripeptidyl aminopeptidase-like C-terminal" evidence="6">
    <location>
        <begin position="391"/>
        <end position="487"/>
    </location>
</feature>
<keyword evidence="8" id="KW-1185">Reference proteome</keyword>
<dbReference type="PANTHER" id="PTHR43248:SF29">
    <property type="entry name" value="TRIPEPTIDYL AMINOPEPTIDASE"/>
    <property type="match status" value="1"/>
</dbReference>
<dbReference type="Gene3D" id="3.40.50.1820">
    <property type="entry name" value="alpha/beta hydrolase"/>
    <property type="match status" value="1"/>
</dbReference>
<dbReference type="GO" id="GO:0016787">
    <property type="term" value="F:hydrolase activity"/>
    <property type="evidence" value="ECO:0007669"/>
    <property type="project" value="UniProtKB-KW"/>
</dbReference>
<gene>
    <name evidence="7" type="ORF">ACIB24_18620</name>
</gene>
<organism evidence="7 8">
    <name type="scientific">Spongisporangium articulatum</name>
    <dbReference type="NCBI Taxonomy" id="3362603"/>
    <lineage>
        <taxon>Bacteria</taxon>
        <taxon>Bacillati</taxon>
        <taxon>Actinomycetota</taxon>
        <taxon>Actinomycetes</taxon>
        <taxon>Kineosporiales</taxon>
        <taxon>Kineosporiaceae</taxon>
        <taxon>Spongisporangium</taxon>
    </lineage>
</organism>
<dbReference type="InterPro" id="IPR051601">
    <property type="entry name" value="Serine_prot/Carboxylest_S33"/>
</dbReference>
<feature type="chain" id="PRO_5045577598" evidence="4">
    <location>
        <begin position="30"/>
        <end position="533"/>
    </location>
</feature>
<evidence type="ECO:0000256" key="4">
    <source>
        <dbReference type="SAM" id="SignalP"/>
    </source>
</evidence>
<comment type="caution">
    <text evidence="7">The sequence shown here is derived from an EMBL/GenBank/DDBJ whole genome shotgun (WGS) entry which is preliminary data.</text>
</comment>
<dbReference type="Pfam" id="PF00561">
    <property type="entry name" value="Abhydrolase_1"/>
    <property type="match status" value="1"/>
</dbReference>
<dbReference type="PANTHER" id="PTHR43248">
    <property type="entry name" value="2-SUCCINYL-6-HYDROXY-2,4-CYCLOHEXADIENE-1-CARBOXYLATE SYNTHASE"/>
    <property type="match status" value="1"/>
</dbReference>
<evidence type="ECO:0000259" key="5">
    <source>
        <dbReference type="Pfam" id="PF00561"/>
    </source>
</evidence>
<dbReference type="Proteomes" id="UP001612915">
    <property type="component" value="Unassembled WGS sequence"/>
</dbReference>
<dbReference type="SUPFAM" id="SSF53474">
    <property type="entry name" value="alpha/beta-Hydrolases"/>
    <property type="match status" value="1"/>
</dbReference>
<feature type="domain" description="AB hydrolase-1" evidence="5">
    <location>
        <begin position="93"/>
        <end position="289"/>
    </location>
</feature>
<protein>
    <submittedName>
        <fullName evidence="7">Alpha/beta hydrolase</fullName>
    </submittedName>
</protein>
<dbReference type="InterPro" id="IPR029058">
    <property type="entry name" value="AB_hydrolase_fold"/>
</dbReference>
<dbReference type="InterPro" id="IPR000073">
    <property type="entry name" value="AB_hydrolase_1"/>
</dbReference>
<name>A0ABW8ART1_9ACTN</name>
<keyword evidence="3 7" id="KW-0378">Hydrolase</keyword>
<evidence type="ECO:0000256" key="3">
    <source>
        <dbReference type="ARBA" id="ARBA00022801"/>
    </source>
</evidence>